<dbReference type="InterPro" id="IPR036927">
    <property type="entry name" value="Cyt_c_oxase-like_su1_sf"/>
</dbReference>
<evidence type="ECO:0000256" key="18">
    <source>
        <dbReference type="RuleBase" id="RU000370"/>
    </source>
</evidence>
<dbReference type="GO" id="GO:0015990">
    <property type="term" value="P:electron transport coupled proton transport"/>
    <property type="evidence" value="ECO:0007669"/>
    <property type="project" value="InterPro"/>
</dbReference>
<dbReference type="AlphaFoldDB" id="A0A3A8AQJ1"/>
<proteinExistence type="inferred from homology"/>
<dbReference type="GO" id="GO:0020037">
    <property type="term" value="F:heme binding"/>
    <property type="evidence" value="ECO:0007669"/>
    <property type="project" value="InterPro"/>
</dbReference>
<dbReference type="NCBIfam" id="TIGR02891">
    <property type="entry name" value="CtaD_CoxA"/>
    <property type="match status" value="1"/>
</dbReference>
<dbReference type="OrthoDB" id="9803294at2"/>
<comment type="similarity">
    <text evidence="3 18">Belongs to the heme-copper respiratory oxidase family.</text>
</comment>
<dbReference type="GO" id="GO:0046872">
    <property type="term" value="F:metal ion binding"/>
    <property type="evidence" value="ECO:0007669"/>
    <property type="project" value="UniProtKB-KW"/>
</dbReference>
<sequence>MTDTFSDAPRNAPRDDDSGKVLDETLQGVYPPSEEMLNRPVDPALRARNEQQLRAAWKTPTGWRYWSAVNNSEVGRWYSLTAFFFMLCAGVLALLMRIQLAVPDNDFLSADRFNQFFTMHGSAMMFLFAVPMFEAISILILPAFLGARDMPFPRLSAYGYWSFLIGGCFVLGSILFNASPSSGWFMYPPLATEQEGVGPDIWLLGLSFIEIASIAAAVELIVGTIKCRPPGMRINLMPLYAWYVLVVGAMILFAFPPLIAGDYLFELQRSLDWPFFDPDRGGDPMLWQHLFWIFGHPEVYIVFLPSIAVAAMVIPTAAQRPIVGYEWIVLSAVGVGFLSFGLWVHHMFTTGLPSISLGFFSAASEAVVIPTGVQIFAFIATLMAGRVKMSQPVLWIAGALAIFTAGGLTGVMVAVAPFDWQVHDTYFIVAHLHYTLFGGMVFPIIGGIYYFYPFITKKKMSDRLSKWAFWLTFSGFNICFLPMHLTGLRGMPRRVASYPEAAGWDWLNMISTVGSFIIAAGILVFAWDLLRPKSRQPLTERNPWNAGTLEWSHDVPAEAWGSRSVPYVTSRYPLWEEPKLQERLDDGRFYIPDAPEGKRETIVSSAVDAVPQAAVPITGPTWCTLWAAGFTGGAFILPVFQMYWAAVVSGVFAIACVIYWLWTATAQVPKKPMRDAGLGLKLPTYVSGPNAPGWWGVFITMLGDSTAFASLVFGVFFFWTARPDFPPADAPLPDAVLAALSGLGFALAWGATVAARRFNRHGRAGLARGFIGAAVALACGAGAALALTVLVPGLEPASHAFPAVMCALAVWTGAHTVLGALMLLYCLAGSWFGKLTPRYDADLRNTTLYWHFLCLSGVITALLLGAFPRLLA</sequence>
<evidence type="ECO:0000256" key="20">
    <source>
        <dbReference type="SAM" id="Phobius"/>
    </source>
</evidence>
<dbReference type="GO" id="GO:0004129">
    <property type="term" value="F:cytochrome-c oxidase activity"/>
    <property type="evidence" value="ECO:0007669"/>
    <property type="project" value="UniProtKB-EC"/>
</dbReference>
<dbReference type="InterPro" id="IPR023615">
    <property type="entry name" value="Cyt_c_Oxase_su1_BS"/>
</dbReference>
<dbReference type="InterPro" id="IPR023616">
    <property type="entry name" value="Cyt_c_oxase-like_su1_dom"/>
</dbReference>
<evidence type="ECO:0000256" key="13">
    <source>
        <dbReference type="ARBA" id="ARBA00022989"/>
    </source>
</evidence>
<accession>A0A3A8AQJ1</accession>
<dbReference type="GO" id="GO:0006119">
    <property type="term" value="P:oxidative phosphorylation"/>
    <property type="evidence" value="ECO:0007669"/>
    <property type="project" value="UniProtKB-UniPathway"/>
</dbReference>
<evidence type="ECO:0000256" key="12">
    <source>
        <dbReference type="ARBA" id="ARBA00022982"/>
    </source>
</evidence>
<dbReference type="InterPro" id="IPR013833">
    <property type="entry name" value="Cyt_c_oxidase_su3_a-hlx"/>
</dbReference>
<evidence type="ECO:0000256" key="5">
    <source>
        <dbReference type="ARBA" id="ARBA00022448"/>
    </source>
</evidence>
<feature type="transmembrane region" description="Helical" evidence="20">
    <location>
        <begin position="325"/>
        <end position="345"/>
    </location>
</feature>
<feature type="transmembrane region" description="Helical" evidence="20">
    <location>
        <begin position="234"/>
        <end position="255"/>
    </location>
</feature>
<evidence type="ECO:0000259" key="21">
    <source>
        <dbReference type="PROSITE" id="PS50855"/>
    </source>
</evidence>
<evidence type="ECO:0000256" key="6">
    <source>
        <dbReference type="ARBA" id="ARBA00022475"/>
    </source>
</evidence>
<dbReference type="UniPathway" id="UPA00705"/>
<keyword evidence="9 18" id="KW-0812">Transmembrane</keyword>
<dbReference type="PROSITE" id="PS00077">
    <property type="entry name" value="COX1_CUB"/>
    <property type="match status" value="1"/>
</dbReference>
<dbReference type="SUPFAM" id="SSF81442">
    <property type="entry name" value="Cytochrome c oxidase subunit I-like"/>
    <property type="match status" value="1"/>
</dbReference>
<evidence type="ECO:0000256" key="9">
    <source>
        <dbReference type="ARBA" id="ARBA00022692"/>
    </source>
</evidence>
<feature type="transmembrane region" description="Helical" evidence="20">
    <location>
        <begin position="800"/>
        <end position="827"/>
    </location>
</feature>
<dbReference type="EMBL" id="RAPE01000006">
    <property type="protein sequence ID" value="RKF12717.1"/>
    <property type="molecule type" value="Genomic_DNA"/>
</dbReference>
<keyword evidence="22" id="KW-0560">Oxidoreductase</keyword>
<feature type="transmembrane region" description="Helical" evidence="20">
    <location>
        <begin position="739"/>
        <end position="758"/>
    </location>
</feature>
<evidence type="ECO:0000256" key="3">
    <source>
        <dbReference type="ARBA" id="ARBA00009578"/>
    </source>
</evidence>
<feature type="domain" description="Cytochrome oxidase subunit I profile" evidence="21">
    <location>
        <begin position="51"/>
        <end position="581"/>
    </location>
</feature>
<keyword evidence="8 18" id="KW-0679">Respiratory chain</keyword>
<evidence type="ECO:0000256" key="10">
    <source>
        <dbReference type="ARBA" id="ARBA00022723"/>
    </source>
</evidence>
<evidence type="ECO:0000313" key="22">
    <source>
        <dbReference type="EMBL" id="RKF12717.1"/>
    </source>
</evidence>
<keyword evidence="12 18" id="KW-0249">Electron transport</keyword>
<evidence type="ECO:0000256" key="8">
    <source>
        <dbReference type="ARBA" id="ARBA00022660"/>
    </source>
</evidence>
<reference evidence="22 23" key="1">
    <citation type="submission" date="2018-09" db="EMBL/GenBank/DDBJ databases">
        <title>Roseovarius spongiae sp. nov., isolated from a marine sponge.</title>
        <authorList>
            <person name="Zhuang L."/>
            <person name="Luo L."/>
        </authorList>
    </citation>
    <scope>NUCLEOTIDE SEQUENCE [LARGE SCALE GENOMIC DNA]</scope>
    <source>
        <strain evidence="22 23">HN-E21</strain>
    </source>
</reference>
<keyword evidence="23" id="KW-1185">Reference proteome</keyword>
<feature type="transmembrane region" description="Helical" evidence="20">
    <location>
        <begin position="770"/>
        <end position="794"/>
    </location>
</feature>
<dbReference type="GO" id="GO:0022904">
    <property type="term" value="P:respiratory electron transport chain"/>
    <property type="evidence" value="ECO:0007669"/>
    <property type="project" value="InterPro"/>
</dbReference>
<organism evidence="22 23">
    <name type="scientific">Roseovarius spongiae</name>
    <dbReference type="NCBI Taxonomy" id="2320272"/>
    <lineage>
        <taxon>Bacteria</taxon>
        <taxon>Pseudomonadati</taxon>
        <taxon>Pseudomonadota</taxon>
        <taxon>Alphaproteobacteria</taxon>
        <taxon>Rhodobacterales</taxon>
        <taxon>Roseobacteraceae</taxon>
        <taxon>Roseovarius</taxon>
    </lineage>
</organism>
<keyword evidence="6" id="KW-1003">Cell membrane</keyword>
<feature type="transmembrane region" description="Helical" evidence="20">
    <location>
        <begin position="201"/>
        <end position="222"/>
    </location>
</feature>
<feature type="transmembrane region" description="Helical" evidence="20">
    <location>
        <begin position="299"/>
        <end position="318"/>
    </location>
</feature>
<feature type="transmembrane region" description="Helical" evidence="20">
    <location>
        <begin position="643"/>
        <end position="662"/>
    </location>
</feature>
<comment type="pathway">
    <text evidence="2">Energy metabolism; oxidative phosphorylation.</text>
</comment>
<keyword evidence="7 18" id="KW-0349">Heme</keyword>
<feature type="transmembrane region" description="Helical" evidence="20">
    <location>
        <begin position="77"/>
        <end position="102"/>
    </location>
</feature>
<feature type="region of interest" description="Disordered" evidence="19">
    <location>
        <begin position="1"/>
        <end position="22"/>
    </location>
</feature>
<dbReference type="FunFam" id="1.20.210.10:FF:000006">
    <property type="entry name" value="Cytochrome c oxidase subunit 1"/>
    <property type="match status" value="1"/>
</dbReference>
<evidence type="ECO:0000256" key="1">
    <source>
        <dbReference type="ARBA" id="ARBA00004651"/>
    </source>
</evidence>
<dbReference type="GO" id="GO:0005886">
    <property type="term" value="C:plasma membrane"/>
    <property type="evidence" value="ECO:0007669"/>
    <property type="project" value="UniProtKB-SubCell"/>
</dbReference>
<protein>
    <recommendedName>
        <fullName evidence="4">cytochrome-c oxidase</fullName>
        <ecNumber evidence="4">7.1.1.9</ecNumber>
    </recommendedName>
</protein>
<feature type="transmembrane region" description="Helical" evidence="20">
    <location>
        <begin position="848"/>
        <end position="867"/>
    </location>
</feature>
<evidence type="ECO:0000256" key="16">
    <source>
        <dbReference type="ARBA" id="ARBA00023136"/>
    </source>
</evidence>
<feature type="transmembrane region" description="Helical" evidence="20">
    <location>
        <begin position="619"/>
        <end position="637"/>
    </location>
</feature>
<comment type="catalytic activity">
    <reaction evidence="17">
        <text>4 Fe(II)-[cytochrome c] + O2 + 8 H(+)(in) = 4 Fe(III)-[cytochrome c] + 2 H2O + 4 H(+)(out)</text>
        <dbReference type="Rhea" id="RHEA:11436"/>
        <dbReference type="Rhea" id="RHEA-COMP:10350"/>
        <dbReference type="Rhea" id="RHEA-COMP:14399"/>
        <dbReference type="ChEBI" id="CHEBI:15377"/>
        <dbReference type="ChEBI" id="CHEBI:15378"/>
        <dbReference type="ChEBI" id="CHEBI:15379"/>
        <dbReference type="ChEBI" id="CHEBI:29033"/>
        <dbReference type="ChEBI" id="CHEBI:29034"/>
        <dbReference type="EC" id="7.1.1.9"/>
    </reaction>
</comment>
<keyword evidence="5 18" id="KW-0813">Transport</keyword>
<dbReference type="GO" id="GO:0016491">
    <property type="term" value="F:oxidoreductase activity"/>
    <property type="evidence" value="ECO:0007669"/>
    <property type="project" value="UniProtKB-KW"/>
</dbReference>
<evidence type="ECO:0000256" key="15">
    <source>
        <dbReference type="ARBA" id="ARBA00023008"/>
    </source>
</evidence>
<dbReference type="InterPro" id="IPR035973">
    <property type="entry name" value="Cyt_c_oxidase_su3-like_sf"/>
</dbReference>
<evidence type="ECO:0000256" key="19">
    <source>
        <dbReference type="SAM" id="MobiDB-lite"/>
    </source>
</evidence>
<keyword evidence="15" id="KW-0186">Copper</keyword>
<keyword evidence="16 20" id="KW-0472">Membrane</keyword>
<comment type="caution">
    <text evidence="22">The sequence shown here is derived from an EMBL/GenBank/DDBJ whole genome shotgun (WGS) entry which is preliminary data.</text>
</comment>
<dbReference type="SUPFAM" id="SSF81452">
    <property type="entry name" value="Cytochrome c oxidase subunit III-like"/>
    <property type="match status" value="1"/>
</dbReference>
<evidence type="ECO:0000313" key="23">
    <source>
        <dbReference type="Proteomes" id="UP000281128"/>
    </source>
</evidence>
<feature type="transmembrane region" description="Helical" evidence="20">
    <location>
        <begin position="393"/>
        <end position="416"/>
    </location>
</feature>
<dbReference type="Gene3D" id="1.20.210.10">
    <property type="entry name" value="Cytochrome c oxidase-like, subunit I domain"/>
    <property type="match status" value="1"/>
</dbReference>
<dbReference type="EC" id="7.1.1.9" evidence="4"/>
<evidence type="ECO:0000256" key="14">
    <source>
        <dbReference type="ARBA" id="ARBA00023004"/>
    </source>
</evidence>
<gene>
    <name evidence="22" type="primary">ctaD</name>
    <name evidence="22" type="ORF">D6850_17335</name>
</gene>
<dbReference type="Proteomes" id="UP000281128">
    <property type="component" value="Unassembled WGS sequence"/>
</dbReference>
<dbReference type="PROSITE" id="PS50855">
    <property type="entry name" value="COX1"/>
    <property type="match status" value="1"/>
</dbReference>
<dbReference type="InterPro" id="IPR000883">
    <property type="entry name" value="Cyt_C_Oxase_1"/>
</dbReference>
<evidence type="ECO:0000256" key="11">
    <source>
        <dbReference type="ARBA" id="ARBA00022967"/>
    </source>
</evidence>
<evidence type="ECO:0000256" key="4">
    <source>
        <dbReference type="ARBA" id="ARBA00012949"/>
    </source>
</evidence>
<feature type="transmembrane region" description="Helical" evidence="20">
    <location>
        <begin position="506"/>
        <end position="527"/>
    </location>
</feature>
<keyword evidence="10" id="KW-0479">Metal-binding</keyword>
<feature type="compositionally biased region" description="Basic and acidic residues" evidence="19">
    <location>
        <begin position="12"/>
        <end position="22"/>
    </location>
</feature>
<dbReference type="PRINTS" id="PR01165">
    <property type="entry name" value="CYCOXIDASEI"/>
</dbReference>
<evidence type="ECO:0000256" key="2">
    <source>
        <dbReference type="ARBA" id="ARBA00004673"/>
    </source>
</evidence>
<feature type="transmembrane region" description="Helical" evidence="20">
    <location>
        <begin position="436"/>
        <end position="455"/>
    </location>
</feature>
<comment type="subcellular location">
    <subcellularLocation>
        <location evidence="1">Cell membrane</location>
        <topology evidence="1">Multi-pass membrane protein</topology>
    </subcellularLocation>
</comment>
<name>A0A3A8AQJ1_9RHOB</name>
<feature type="transmembrane region" description="Helical" evidence="20">
    <location>
        <begin position="122"/>
        <end position="145"/>
    </location>
</feature>
<dbReference type="InterPro" id="IPR014241">
    <property type="entry name" value="Cyt_c_oxidase_su1_bac"/>
</dbReference>
<feature type="transmembrane region" description="Helical" evidence="20">
    <location>
        <begin position="467"/>
        <end position="486"/>
    </location>
</feature>
<dbReference type="Pfam" id="PF00115">
    <property type="entry name" value="COX1"/>
    <property type="match status" value="1"/>
</dbReference>
<feature type="transmembrane region" description="Helical" evidence="20">
    <location>
        <begin position="694"/>
        <end position="719"/>
    </location>
</feature>
<keyword evidence="11" id="KW-1278">Translocase</keyword>
<feature type="transmembrane region" description="Helical" evidence="20">
    <location>
        <begin position="357"/>
        <end position="381"/>
    </location>
</feature>
<evidence type="ECO:0000256" key="7">
    <source>
        <dbReference type="ARBA" id="ARBA00022617"/>
    </source>
</evidence>
<feature type="transmembrane region" description="Helical" evidence="20">
    <location>
        <begin position="157"/>
        <end position="181"/>
    </location>
</feature>
<dbReference type="PANTHER" id="PTHR10422">
    <property type="entry name" value="CYTOCHROME C OXIDASE SUBUNIT 1"/>
    <property type="match status" value="1"/>
</dbReference>
<evidence type="ECO:0000256" key="17">
    <source>
        <dbReference type="ARBA" id="ARBA00047816"/>
    </source>
</evidence>
<keyword evidence="14" id="KW-0408">Iron</keyword>
<dbReference type="PANTHER" id="PTHR10422:SF35">
    <property type="entry name" value="CYTOCHROME BO(3) UBIQUINOL OXIDASE SUBUNIT 1"/>
    <property type="match status" value="1"/>
</dbReference>
<keyword evidence="13 20" id="KW-1133">Transmembrane helix</keyword>
<dbReference type="Gene3D" id="1.20.120.80">
    <property type="entry name" value="Cytochrome c oxidase, subunit III, four-helix bundle"/>
    <property type="match status" value="1"/>
</dbReference>